<comment type="catalytic activity">
    <reaction evidence="17">
        <text>(5S)-hydroperoxy-(6E,8Z,11Z,14Z)-eicosatetraenoate + 2 glutathione = (5S)-hydroxy-(6E,8Z,11Z,14Z)-eicosatetraenoate + glutathione disulfide + H2O</text>
        <dbReference type="Rhea" id="RHEA:48620"/>
        <dbReference type="ChEBI" id="CHEBI:15377"/>
        <dbReference type="ChEBI" id="CHEBI:57450"/>
        <dbReference type="ChEBI" id="CHEBI:57925"/>
        <dbReference type="ChEBI" id="CHEBI:58297"/>
        <dbReference type="ChEBI" id="CHEBI:90632"/>
    </reaction>
    <physiologicalReaction direction="left-to-right" evidence="17">
        <dbReference type="Rhea" id="RHEA:48621"/>
    </physiologicalReaction>
</comment>
<keyword evidence="13" id="KW-0449">Lipoprotein</keyword>
<evidence type="ECO:0000256" key="16">
    <source>
        <dbReference type="ARBA" id="ARBA00039056"/>
    </source>
</evidence>
<evidence type="ECO:0000256" key="17">
    <source>
        <dbReference type="ARBA" id="ARBA00043664"/>
    </source>
</evidence>
<keyword evidence="9" id="KW-0496">Mitochondrion</keyword>
<dbReference type="Pfam" id="PF01124">
    <property type="entry name" value="MAPEG"/>
    <property type="match status" value="1"/>
</dbReference>
<evidence type="ECO:0000256" key="13">
    <source>
        <dbReference type="ARBA" id="ARBA00023288"/>
    </source>
</evidence>
<feature type="transmembrane region" description="Helical" evidence="23">
    <location>
        <begin position="14"/>
        <end position="34"/>
    </location>
</feature>
<evidence type="ECO:0000256" key="7">
    <source>
        <dbReference type="ARBA" id="ARBA00023002"/>
    </source>
</evidence>
<dbReference type="InterPro" id="IPR001129">
    <property type="entry name" value="Membr-assoc_MAPEG"/>
</dbReference>
<evidence type="ECO:0000256" key="1">
    <source>
        <dbReference type="ARBA" id="ARBA00004374"/>
    </source>
</evidence>
<evidence type="ECO:0000256" key="11">
    <source>
        <dbReference type="ARBA" id="ARBA00023139"/>
    </source>
</evidence>
<evidence type="ECO:0000256" key="12">
    <source>
        <dbReference type="ARBA" id="ARBA00023239"/>
    </source>
</evidence>
<keyword evidence="3" id="KW-0808">Transferase</keyword>
<evidence type="ECO:0000256" key="22">
    <source>
        <dbReference type="ARBA" id="ARBA00076908"/>
    </source>
</evidence>
<keyword evidence="6 23" id="KW-1133">Transmembrane helix</keyword>
<evidence type="ECO:0000313" key="25">
    <source>
        <dbReference type="Proteomes" id="UP001519460"/>
    </source>
</evidence>
<keyword evidence="5" id="KW-1000">Mitochondrion outer membrane</keyword>
<gene>
    <name evidence="24" type="ORF">BaRGS_00014677</name>
</gene>
<evidence type="ECO:0000256" key="18">
    <source>
        <dbReference type="ARBA" id="ARBA00049298"/>
    </source>
</evidence>
<evidence type="ECO:0000256" key="15">
    <source>
        <dbReference type="ARBA" id="ARBA00037916"/>
    </source>
</evidence>
<dbReference type="AlphaFoldDB" id="A0ABD0L4H0"/>
<name>A0ABD0L4H0_9CAEN</name>
<evidence type="ECO:0000256" key="4">
    <source>
        <dbReference type="ARBA" id="ARBA00022692"/>
    </source>
</evidence>
<comment type="caution">
    <text evidence="24">The sequence shown here is derived from an EMBL/GenBank/DDBJ whole genome shotgun (WGS) entry which is preliminary data.</text>
</comment>
<evidence type="ECO:0000256" key="3">
    <source>
        <dbReference type="ARBA" id="ARBA00022679"/>
    </source>
</evidence>
<dbReference type="InterPro" id="IPR023352">
    <property type="entry name" value="MAPEG-like_dom_sf"/>
</dbReference>
<organism evidence="24 25">
    <name type="scientific">Batillaria attramentaria</name>
    <dbReference type="NCBI Taxonomy" id="370345"/>
    <lineage>
        <taxon>Eukaryota</taxon>
        <taxon>Metazoa</taxon>
        <taxon>Spiralia</taxon>
        <taxon>Lophotrochozoa</taxon>
        <taxon>Mollusca</taxon>
        <taxon>Gastropoda</taxon>
        <taxon>Caenogastropoda</taxon>
        <taxon>Sorbeoconcha</taxon>
        <taxon>Cerithioidea</taxon>
        <taxon>Batillariidae</taxon>
        <taxon>Batillaria</taxon>
    </lineage>
</organism>
<proteinExistence type="inferred from homology"/>
<dbReference type="GO" id="GO:0005741">
    <property type="term" value="C:mitochondrial outer membrane"/>
    <property type="evidence" value="ECO:0007669"/>
    <property type="project" value="UniProtKB-SubCell"/>
</dbReference>
<keyword evidence="25" id="KW-1185">Reference proteome</keyword>
<dbReference type="PANTHER" id="PTHR10250">
    <property type="entry name" value="MICROSOMAL GLUTATHIONE S-TRANSFERASE"/>
    <property type="match status" value="1"/>
</dbReference>
<evidence type="ECO:0000313" key="24">
    <source>
        <dbReference type="EMBL" id="KAK7494019.1"/>
    </source>
</evidence>
<protein>
    <recommendedName>
        <fullName evidence="20">Glutathione S-transferase 3, mitochondrial</fullName>
        <ecNumber evidence="16">4.4.1.20</ecNumber>
    </recommendedName>
    <alternativeName>
        <fullName evidence="21">Glutathione peroxidase MGST3</fullName>
    </alternativeName>
    <alternativeName>
        <fullName evidence="22">LTC4 synthase MGST3</fullName>
    </alternativeName>
</protein>
<comment type="subcellular location">
    <subcellularLocation>
        <location evidence="1">Mitochondrion outer membrane</location>
        <topology evidence="1">Multi-pass membrane protein</topology>
    </subcellularLocation>
</comment>
<evidence type="ECO:0000256" key="14">
    <source>
        <dbReference type="ARBA" id="ARBA00037884"/>
    </source>
</evidence>
<dbReference type="FunFam" id="1.20.120.550:FF:000004">
    <property type="entry name" value="Microsomal glutathione S-transferase 3"/>
    <property type="match status" value="1"/>
</dbReference>
<evidence type="ECO:0000256" key="9">
    <source>
        <dbReference type="ARBA" id="ARBA00023128"/>
    </source>
</evidence>
<dbReference type="GO" id="GO:0016491">
    <property type="term" value="F:oxidoreductase activity"/>
    <property type="evidence" value="ECO:0007669"/>
    <property type="project" value="UniProtKB-KW"/>
</dbReference>
<evidence type="ECO:0000256" key="21">
    <source>
        <dbReference type="ARBA" id="ARBA00075145"/>
    </source>
</evidence>
<comment type="similarity">
    <text evidence="2">Belongs to the MAPEG family.</text>
</comment>
<comment type="catalytic activity">
    <reaction evidence="19">
        <text>15-deoxy-Delta(12,14)-prostaglandin J2 + glutathione = 15-deoxy-Delta(12,14)-prostaglandin J2-S-(R)-glutathione</text>
        <dbReference type="Rhea" id="RHEA:75963"/>
        <dbReference type="ChEBI" id="CHEBI:57925"/>
        <dbReference type="ChEBI" id="CHEBI:85236"/>
        <dbReference type="ChEBI" id="CHEBI:194498"/>
    </reaction>
    <physiologicalReaction direction="left-to-right" evidence="19">
        <dbReference type="Rhea" id="RHEA:75964"/>
    </physiologicalReaction>
</comment>
<keyword evidence="10 23" id="KW-0472">Membrane</keyword>
<dbReference type="GO" id="GO:0006629">
    <property type="term" value="P:lipid metabolic process"/>
    <property type="evidence" value="ECO:0007669"/>
    <property type="project" value="UniProtKB-KW"/>
</dbReference>
<evidence type="ECO:0000256" key="23">
    <source>
        <dbReference type="SAM" id="Phobius"/>
    </source>
</evidence>
<dbReference type="EC" id="4.4.1.20" evidence="16"/>
<dbReference type="Gene3D" id="1.20.120.550">
    <property type="entry name" value="Membrane associated eicosanoid/glutathione metabolism-like domain"/>
    <property type="match status" value="1"/>
</dbReference>
<dbReference type="GO" id="GO:0006691">
    <property type="term" value="P:leukotriene metabolic process"/>
    <property type="evidence" value="ECO:0007669"/>
    <property type="project" value="UniProtKB-ARBA"/>
</dbReference>
<evidence type="ECO:0000256" key="6">
    <source>
        <dbReference type="ARBA" id="ARBA00022989"/>
    </source>
</evidence>
<dbReference type="SUPFAM" id="SSF161084">
    <property type="entry name" value="MAPEG domain-like"/>
    <property type="match status" value="1"/>
</dbReference>
<evidence type="ECO:0000256" key="5">
    <source>
        <dbReference type="ARBA" id="ARBA00022787"/>
    </source>
</evidence>
<comment type="pathway">
    <text evidence="15">Lipid metabolism; arachidonate metabolism.</text>
</comment>
<comment type="catalytic activity">
    <reaction evidence="18">
        <text>leukotriene C4 = leukotriene A4 + glutathione</text>
        <dbReference type="Rhea" id="RHEA:17617"/>
        <dbReference type="ChEBI" id="CHEBI:57463"/>
        <dbReference type="ChEBI" id="CHEBI:57925"/>
        <dbReference type="ChEBI" id="CHEBI:57973"/>
        <dbReference type="EC" id="4.4.1.20"/>
    </reaction>
    <physiologicalReaction direction="right-to-left" evidence="18">
        <dbReference type="Rhea" id="RHEA:17619"/>
    </physiologicalReaction>
</comment>
<evidence type="ECO:0000256" key="10">
    <source>
        <dbReference type="ARBA" id="ARBA00023136"/>
    </source>
</evidence>
<evidence type="ECO:0000256" key="2">
    <source>
        <dbReference type="ARBA" id="ARBA00010459"/>
    </source>
</evidence>
<reference evidence="24 25" key="1">
    <citation type="journal article" date="2023" name="Sci. Data">
        <title>Genome assembly of the Korean intertidal mud-creeper Batillaria attramentaria.</title>
        <authorList>
            <person name="Patra A.K."/>
            <person name="Ho P.T."/>
            <person name="Jun S."/>
            <person name="Lee S.J."/>
            <person name="Kim Y."/>
            <person name="Won Y.J."/>
        </authorList>
    </citation>
    <scope>NUCLEOTIDE SEQUENCE [LARGE SCALE GENOMIC DNA]</scope>
    <source>
        <strain evidence="24">Wonlab-2016</strain>
    </source>
</reference>
<evidence type="ECO:0000256" key="20">
    <source>
        <dbReference type="ARBA" id="ARBA00069748"/>
    </source>
</evidence>
<dbReference type="GO" id="GO:0004464">
    <property type="term" value="F:leukotriene-C4 synthase activity"/>
    <property type="evidence" value="ECO:0007669"/>
    <property type="project" value="UniProtKB-EC"/>
</dbReference>
<keyword evidence="4 23" id="KW-0812">Transmembrane</keyword>
<dbReference type="InterPro" id="IPR050997">
    <property type="entry name" value="MAPEG"/>
</dbReference>
<dbReference type="GO" id="GO:0016740">
    <property type="term" value="F:transferase activity"/>
    <property type="evidence" value="ECO:0007669"/>
    <property type="project" value="UniProtKB-KW"/>
</dbReference>
<comment type="pathway">
    <text evidence="14">Lipid metabolism; leukotriene C4 biosynthesis.</text>
</comment>
<evidence type="ECO:0000256" key="8">
    <source>
        <dbReference type="ARBA" id="ARBA00023098"/>
    </source>
</evidence>
<keyword evidence="11" id="KW-0564">Palmitate</keyword>
<dbReference type="Proteomes" id="UP001519460">
    <property type="component" value="Unassembled WGS sequence"/>
</dbReference>
<dbReference type="PANTHER" id="PTHR10250:SF26">
    <property type="entry name" value="GLUTATHIONE S-TRANSFERASE 3, MITOCHONDRIAL"/>
    <property type="match status" value="1"/>
</dbReference>
<evidence type="ECO:0000256" key="19">
    <source>
        <dbReference type="ARBA" id="ARBA00051411"/>
    </source>
</evidence>
<sequence length="240" mass="27283">MVLSKFASMLPEDYGYVVMVGCVGNTFLNMWLAINVGRARKRFDIPYPEMYSSNKEFNCIQRAHQNTLENEARFLLLLFVGGLQYPRLSAAAGMVYLISRVAYALGYYTGGDRCLSGSIYCWCKDSFCVGKNQQLRQIAEYPYDMCDYNVSNHCFWNFFCLTECIFQPVWETRTAFTTIGTVSGQTHFSPLLVTVLCVGLEAMLQKCVFMGVMVFVCIRVMYCLVDLEVKCTTTCAVQLI</sequence>
<keyword evidence="7" id="KW-0560">Oxidoreductase</keyword>
<keyword evidence="12" id="KW-0456">Lyase</keyword>
<dbReference type="EMBL" id="JACVVK020000087">
    <property type="protein sequence ID" value="KAK7494019.1"/>
    <property type="molecule type" value="Genomic_DNA"/>
</dbReference>
<keyword evidence="8" id="KW-0443">Lipid metabolism</keyword>
<accession>A0ABD0L4H0</accession>